<evidence type="ECO:0000256" key="10">
    <source>
        <dbReference type="ARBA" id="ARBA00023136"/>
    </source>
</evidence>
<reference evidence="19" key="2">
    <citation type="submission" date="2025-08" db="UniProtKB">
        <authorList>
            <consortium name="Ensembl"/>
        </authorList>
    </citation>
    <scope>IDENTIFICATION</scope>
</reference>
<evidence type="ECO:0000256" key="5">
    <source>
        <dbReference type="ARBA" id="ARBA00022514"/>
    </source>
</evidence>
<evidence type="ECO:0000256" key="16">
    <source>
        <dbReference type="ARBA" id="ARBA00046860"/>
    </source>
</evidence>
<organism evidence="19 20">
    <name type="scientific">Takifugu rubripes</name>
    <name type="common">Japanese pufferfish</name>
    <name type="synonym">Fugu rubripes</name>
    <dbReference type="NCBI Taxonomy" id="31033"/>
    <lineage>
        <taxon>Eukaryota</taxon>
        <taxon>Metazoa</taxon>
        <taxon>Chordata</taxon>
        <taxon>Craniata</taxon>
        <taxon>Vertebrata</taxon>
        <taxon>Euteleostomi</taxon>
        <taxon>Actinopterygii</taxon>
        <taxon>Neopterygii</taxon>
        <taxon>Teleostei</taxon>
        <taxon>Neoteleostei</taxon>
        <taxon>Acanthomorphata</taxon>
        <taxon>Eupercaria</taxon>
        <taxon>Tetraodontiformes</taxon>
        <taxon>Tetradontoidea</taxon>
        <taxon>Tetraodontidae</taxon>
        <taxon>Takifugu</taxon>
    </lineage>
</organism>
<dbReference type="InterPro" id="IPR002960">
    <property type="entry name" value="TNF_beta"/>
</dbReference>
<evidence type="ECO:0000256" key="3">
    <source>
        <dbReference type="ARBA" id="ARBA00013893"/>
    </source>
</evidence>
<dbReference type="Proteomes" id="UP000005226">
    <property type="component" value="Chromosome 7"/>
</dbReference>
<evidence type="ECO:0000256" key="2">
    <source>
        <dbReference type="ARBA" id="ARBA00008670"/>
    </source>
</evidence>
<accession>A0A674N6N9</accession>
<dbReference type="GO" id="GO:0005615">
    <property type="term" value="C:extracellular space"/>
    <property type="evidence" value="ECO:0007669"/>
    <property type="project" value="UniProtKB-KW"/>
</dbReference>
<name>A0A674N6N9_TAKRU</name>
<keyword evidence="7" id="KW-0732">Signal</keyword>
<evidence type="ECO:0000256" key="7">
    <source>
        <dbReference type="ARBA" id="ARBA00022729"/>
    </source>
</evidence>
<comment type="subcellular location">
    <subcellularLocation>
        <location evidence="1">Membrane</location>
        <topology evidence="1">Single-pass type II membrane protein</topology>
    </subcellularLocation>
</comment>
<dbReference type="GeneTree" id="ENSGT01060000248544"/>
<dbReference type="GO" id="GO:0005125">
    <property type="term" value="F:cytokine activity"/>
    <property type="evidence" value="ECO:0007669"/>
    <property type="project" value="UniProtKB-KW"/>
</dbReference>
<dbReference type="InterPro" id="IPR008983">
    <property type="entry name" value="Tumour_necrosis_fac-like_dom"/>
</dbReference>
<evidence type="ECO:0000313" key="20">
    <source>
        <dbReference type="Proteomes" id="UP000005226"/>
    </source>
</evidence>
<sequence>MVNYMTTASDVEMGLQQKTVVLVEKKSSTGWMGKIILAIFVVVLCCGGALLFVSYWNGRQEMQAVPEKSETLIEKKDTGKTLRVFLHAVFSGSFDEGENRKDQVEWKNGQGQAFAQGDFQLDNNTIIIPKTGLYFVYSQASFRVTCGEGDKHSPGKSHIPLSHRVWRYSDSIGTETTLLNAVRSACQNSALEGGYSEGQSCYNAIYLGAVFQLKMGDKLRTETNQLSELETEEGKTFFGVFAL</sequence>
<dbReference type="GO" id="GO:0005164">
    <property type="term" value="F:tumor necrosis factor receptor binding"/>
    <property type="evidence" value="ECO:0007669"/>
    <property type="project" value="InterPro"/>
</dbReference>
<keyword evidence="11" id="KW-1015">Disulfide bond</keyword>
<dbReference type="PRINTS" id="PR01234">
    <property type="entry name" value="TNECROSISFCT"/>
</dbReference>
<comment type="subunit">
    <text evidence="16">Homotrimer, and heterotrimer of either two LTB and one LTA subunits or (less prevalent) two LTA and one LTB subunits. Interacts with TNFRSF14.</text>
</comment>
<dbReference type="PANTHER" id="PTHR11471">
    <property type="entry name" value="TUMOR NECROSIS FACTOR FAMILY MEMBER"/>
    <property type="match status" value="1"/>
</dbReference>
<proteinExistence type="inferred from homology"/>
<evidence type="ECO:0000256" key="9">
    <source>
        <dbReference type="ARBA" id="ARBA00022989"/>
    </source>
</evidence>
<keyword evidence="10 17" id="KW-0472">Membrane</keyword>
<dbReference type="InterPro" id="IPR006052">
    <property type="entry name" value="TNF_dom"/>
</dbReference>
<feature type="transmembrane region" description="Helical" evidence="17">
    <location>
        <begin position="35"/>
        <end position="56"/>
    </location>
</feature>
<evidence type="ECO:0000256" key="6">
    <source>
        <dbReference type="ARBA" id="ARBA00022692"/>
    </source>
</evidence>
<evidence type="ECO:0000256" key="17">
    <source>
        <dbReference type="SAM" id="Phobius"/>
    </source>
</evidence>
<evidence type="ECO:0000256" key="4">
    <source>
        <dbReference type="ARBA" id="ARBA00018403"/>
    </source>
</evidence>
<dbReference type="Pfam" id="PF00229">
    <property type="entry name" value="TNF"/>
    <property type="match status" value="1"/>
</dbReference>
<keyword evidence="20" id="KW-1185">Reference proteome</keyword>
<dbReference type="AlphaFoldDB" id="A0A674N6N9"/>
<dbReference type="SMART" id="SM00207">
    <property type="entry name" value="TNF"/>
    <property type="match status" value="1"/>
</dbReference>
<dbReference type="GO" id="GO:0016020">
    <property type="term" value="C:membrane"/>
    <property type="evidence" value="ECO:0007669"/>
    <property type="project" value="UniProtKB-SubCell"/>
</dbReference>
<dbReference type="PANTHER" id="PTHR11471:SF23">
    <property type="entry name" value="TUMOR NECROSIS FACTOR"/>
    <property type="match status" value="1"/>
</dbReference>
<feature type="domain" description="THD" evidence="18">
    <location>
        <begin position="84"/>
        <end position="243"/>
    </location>
</feature>
<evidence type="ECO:0000256" key="11">
    <source>
        <dbReference type="ARBA" id="ARBA00023157"/>
    </source>
</evidence>
<evidence type="ECO:0000259" key="18">
    <source>
        <dbReference type="PROSITE" id="PS50049"/>
    </source>
</evidence>
<evidence type="ECO:0000256" key="8">
    <source>
        <dbReference type="ARBA" id="ARBA00022968"/>
    </source>
</evidence>
<keyword evidence="5" id="KW-0202">Cytokine</keyword>
<evidence type="ECO:0000256" key="15">
    <source>
        <dbReference type="ARBA" id="ARBA00046146"/>
    </source>
</evidence>
<reference evidence="19" key="3">
    <citation type="submission" date="2025-09" db="UniProtKB">
        <authorList>
            <consortium name="Ensembl"/>
        </authorList>
    </citation>
    <scope>IDENTIFICATION</scope>
</reference>
<keyword evidence="8" id="KW-0735">Signal-anchor</keyword>
<dbReference type="PRINTS" id="PR01236">
    <property type="entry name" value="TNFBETA"/>
</dbReference>
<evidence type="ECO:0000256" key="13">
    <source>
        <dbReference type="ARBA" id="ARBA00033253"/>
    </source>
</evidence>
<dbReference type="SUPFAM" id="SSF49842">
    <property type="entry name" value="TNF-like"/>
    <property type="match status" value="1"/>
</dbReference>
<comment type="function">
    <text evidence="15">Cytokine that in its homotrimeric form binds to TNFRSF1A/TNFR1, TNFRSF1B/TNFBR and TNFRSF14/HVEM. In its heterotrimeric form with LTB binds to TNFRSF3/LTBR. Lymphotoxin is produced by lymphocytes and is cytotoxic for a wide range of tumor cells in vitro and in vivo.</text>
</comment>
<keyword evidence="9 17" id="KW-1133">Transmembrane helix</keyword>
<dbReference type="Ensembl" id="ENSTRUT00000069914.1">
    <property type="protein sequence ID" value="ENSTRUP00000068821.1"/>
    <property type="gene ID" value="ENSTRUG00000005908.3"/>
</dbReference>
<dbReference type="GO" id="GO:0006955">
    <property type="term" value="P:immune response"/>
    <property type="evidence" value="ECO:0007669"/>
    <property type="project" value="InterPro"/>
</dbReference>
<gene>
    <name evidence="19" type="primary">tnfb</name>
</gene>
<dbReference type="InterPro" id="IPR006053">
    <property type="entry name" value="TNF"/>
</dbReference>
<reference evidence="19 20" key="1">
    <citation type="journal article" date="2011" name="Genome Biol. Evol.">
        <title>Integration of the genetic map and genome assembly of fugu facilitates insights into distinct features of genome evolution in teleosts and mammals.</title>
        <authorList>
            <person name="Kai W."/>
            <person name="Kikuchi K."/>
            <person name="Tohari S."/>
            <person name="Chew A.K."/>
            <person name="Tay A."/>
            <person name="Fujiwara A."/>
            <person name="Hosoya S."/>
            <person name="Suetake H."/>
            <person name="Naruse K."/>
            <person name="Brenner S."/>
            <person name="Suzuki Y."/>
            <person name="Venkatesh B."/>
        </authorList>
    </citation>
    <scope>NUCLEOTIDE SEQUENCE [LARGE SCALE GENOMIC DNA]</scope>
</reference>
<protein>
    <recommendedName>
        <fullName evidence="4">Lymphotoxin-alpha</fullName>
    </recommendedName>
    <alternativeName>
        <fullName evidence="12">TNF-alpha</fullName>
    </alternativeName>
    <alternativeName>
        <fullName evidence="13">TNF-beta</fullName>
    </alternativeName>
    <alternativeName>
        <fullName evidence="3">Tumor necrosis factor</fullName>
    </alternativeName>
    <alternativeName>
        <fullName evidence="14">Tumor necrosis factor ligand superfamily member 1</fullName>
    </alternativeName>
</protein>
<evidence type="ECO:0000256" key="14">
    <source>
        <dbReference type="ARBA" id="ARBA00033263"/>
    </source>
</evidence>
<evidence type="ECO:0000313" key="19">
    <source>
        <dbReference type="Ensembl" id="ENSTRUP00000068821.1"/>
    </source>
</evidence>
<comment type="similarity">
    <text evidence="2">Belongs to the tumor necrosis factor family.</text>
</comment>
<evidence type="ECO:0000256" key="1">
    <source>
        <dbReference type="ARBA" id="ARBA00004606"/>
    </source>
</evidence>
<dbReference type="CDD" id="cd00184">
    <property type="entry name" value="TNF"/>
    <property type="match status" value="1"/>
</dbReference>
<dbReference type="Gene3D" id="2.60.120.40">
    <property type="match status" value="1"/>
</dbReference>
<dbReference type="PROSITE" id="PS50049">
    <property type="entry name" value="THD_2"/>
    <property type="match status" value="1"/>
</dbReference>
<keyword evidence="6 17" id="KW-0812">Transmembrane</keyword>
<evidence type="ECO:0000256" key="12">
    <source>
        <dbReference type="ARBA" id="ARBA00029751"/>
    </source>
</evidence>